<dbReference type="EMBL" id="LQXD01000033">
    <property type="protein sequence ID" value="OIJ22716.1"/>
    <property type="molecule type" value="Genomic_DNA"/>
</dbReference>
<sequence length="138" mass="15741">MTNTDLRVALLLGVLYSIAISSAIYFVGNLMFAEWISYIFFLVISTVPSIAVFTYLSKINTKRDNIGLVLHSLWIGFTVSFISMLASTILHDTFKERIYWDISSLEGFIWFLSFAIIGSLLFTPISYMFVRVKNRLTA</sequence>
<keyword evidence="1" id="KW-0812">Transmembrane</keyword>
<reference evidence="3 4" key="3">
    <citation type="journal article" date="2019" name="Int. J. Syst. Evol. Microbiol.">
        <title>Anaerobacillus isosaccharinicus sp. nov., an alkaliphilic bacterium which degrades isosaccharinic acid.</title>
        <authorList>
            <person name="Bassil N.M."/>
            <person name="Lloyd J.R."/>
        </authorList>
    </citation>
    <scope>NUCLEOTIDE SEQUENCE [LARGE SCALE GENOMIC DNA]</scope>
    <source>
        <strain evidence="3 4">NB2006</strain>
    </source>
</reference>
<dbReference type="KEGG" id="aia:AWH56_018130"/>
<feature type="transmembrane region" description="Helical" evidence="1">
    <location>
        <begin position="35"/>
        <end position="56"/>
    </location>
</feature>
<evidence type="ECO:0000313" key="2">
    <source>
        <dbReference type="EMBL" id="OIJ22716.1"/>
    </source>
</evidence>
<reference evidence="3" key="4">
    <citation type="submission" date="2020-10" db="EMBL/GenBank/DDBJ databases">
        <authorList>
            <person name="Bassil N.M."/>
            <person name="Lloyd J.R."/>
        </authorList>
    </citation>
    <scope>NUCLEOTIDE SEQUENCE</scope>
    <source>
        <strain evidence="3">NB2006</strain>
    </source>
</reference>
<dbReference type="AlphaFoldDB" id="A0A1S2MDP2"/>
<dbReference type="RefSeq" id="WP_071316055.1">
    <property type="nucleotide sequence ID" value="NZ_CP063356.2"/>
</dbReference>
<evidence type="ECO:0000313" key="4">
    <source>
        <dbReference type="Proteomes" id="UP000180175"/>
    </source>
</evidence>
<evidence type="ECO:0000313" key="3">
    <source>
        <dbReference type="EMBL" id="QOY34628.1"/>
    </source>
</evidence>
<proteinExistence type="predicted"/>
<feature type="transmembrane region" description="Helical" evidence="1">
    <location>
        <begin position="109"/>
        <end position="130"/>
    </location>
</feature>
<reference evidence="3 4" key="2">
    <citation type="journal article" date="2017" name="Genome Announc.">
        <title>Draft Genome Sequences of Four Alkaliphilic Bacteria Belonging to the Anaerobacillus Genus.</title>
        <authorList>
            <person name="Bassil N.M."/>
            <person name="Lloyd J.R."/>
        </authorList>
    </citation>
    <scope>NUCLEOTIDE SEQUENCE [LARGE SCALE GENOMIC DNA]</scope>
    <source>
        <strain evidence="3 4">NB2006</strain>
    </source>
</reference>
<reference evidence="2 4" key="1">
    <citation type="submission" date="2016-10" db="EMBL/GenBank/DDBJ databases">
        <title>Draft genome sequences of four alkaliphilic bacteria belonging to the Anaerobacillus genus.</title>
        <authorList>
            <person name="Bassil N.M."/>
            <person name="Lloyd J.R."/>
        </authorList>
    </citation>
    <scope>NUCLEOTIDE SEQUENCE [LARGE SCALE GENOMIC DNA]</scope>
    <source>
        <strain evidence="2 4">NB2006</strain>
    </source>
</reference>
<accession>A0A1S2MDP2</accession>
<protein>
    <submittedName>
        <fullName evidence="2">Uncharacterized protein</fullName>
    </submittedName>
</protein>
<keyword evidence="4" id="KW-1185">Reference proteome</keyword>
<evidence type="ECO:0000256" key="1">
    <source>
        <dbReference type="SAM" id="Phobius"/>
    </source>
</evidence>
<name>A0A1S2MDP2_9BACI</name>
<feature type="transmembrane region" description="Helical" evidence="1">
    <location>
        <begin position="68"/>
        <end position="89"/>
    </location>
</feature>
<gene>
    <name evidence="3" type="ORF">AWH56_018130</name>
    <name evidence="2" type="ORF">AWH56_04870</name>
</gene>
<keyword evidence="1" id="KW-0472">Membrane</keyword>
<dbReference type="Proteomes" id="UP000180175">
    <property type="component" value="Chromosome"/>
</dbReference>
<feature type="transmembrane region" description="Helical" evidence="1">
    <location>
        <begin position="7"/>
        <end position="29"/>
    </location>
</feature>
<dbReference type="EMBL" id="CP063356">
    <property type="protein sequence ID" value="QOY34628.1"/>
    <property type="molecule type" value="Genomic_DNA"/>
</dbReference>
<organism evidence="2 4">
    <name type="scientific">Anaerobacillus isosaccharinicus</name>
    <dbReference type="NCBI Taxonomy" id="1532552"/>
    <lineage>
        <taxon>Bacteria</taxon>
        <taxon>Bacillati</taxon>
        <taxon>Bacillota</taxon>
        <taxon>Bacilli</taxon>
        <taxon>Bacillales</taxon>
        <taxon>Bacillaceae</taxon>
        <taxon>Anaerobacillus</taxon>
    </lineage>
</organism>
<keyword evidence="1" id="KW-1133">Transmembrane helix</keyword>